<feature type="non-terminal residue" evidence="6">
    <location>
        <position position="463"/>
    </location>
</feature>
<feature type="region of interest" description="Disordered" evidence="5">
    <location>
        <begin position="163"/>
        <end position="184"/>
    </location>
</feature>
<evidence type="ECO:0000256" key="5">
    <source>
        <dbReference type="SAM" id="MobiDB-lite"/>
    </source>
</evidence>
<evidence type="ECO:0000256" key="2">
    <source>
        <dbReference type="ARBA" id="ARBA00022490"/>
    </source>
</evidence>
<feature type="region of interest" description="Disordered" evidence="5">
    <location>
        <begin position="366"/>
        <end position="388"/>
    </location>
</feature>
<evidence type="ECO:0000313" key="7">
    <source>
        <dbReference type="Proteomes" id="UP001519460"/>
    </source>
</evidence>
<feature type="compositionally biased region" description="Basic and acidic residues" evidence="5">
    <location>
        <begin position="447"/>
        <end position="463"/>
    </location>
</feature>
<evidence type="ECO:0000256" key="3">
    <source>
        <dbReference type="ARBA" id="ARBA00022737"/>
    </source>
</evidence>
<dbReference type="PANTHER" id="PTHR45984">
    <property type="entry name" value="RNA (RNA) POLYMERASE II ASSOCIATED PROTEIN HOMOLOG"/>
    <property type="match status" value="1"/>
</dbReference>
<feature type="compositionally biased region" description="Basic and acidic residues" evidence="5">
    <location>
        <begin position="281"/>
        <end position="304"/>
    </location>
</feature>
<dbReference type="EMBL" id="JACVVK020000009">
    <property type="protein sequence ID" value="KAK7505843.1"/>
    <property type="molecule type" value="Genomic_DNA"/>
</dbReference>
<name>A0ABD0M3A4_9CAEN</name>
<feature type="non-terminal residue" evidence="6">
    <location>
        <position position="1"/>
    </location>
</feature>
<feature type="compositionally biased region" description="Polar residues" evidence="5">
    <location>
        <begin position="59"/>
        <end position="68"/>
    </location>
</feature>
<dbReference type="Proteomes" id="UP001519460">
    <property type="component" value="Unassembled WGS sequence"/>
</dbReference>
<keyword evidence="7" id="KW-1185">Reference proteome</keyword>
<feature type="compositionally biased region" description="Polar residues" evidence="5">
    <location>
        <begin position="435"/>
        <end position="444"/>
    </location>
</feature>
<keyword evidence="3" id="KW-0677">Repeat</keyword>
<dbReference type="SUPFAM" id="SSF48452">
    <property type="entry name" value="TPR-like"/>
    <property type="match status" value="1"/>
</dbReference>
<feature type="region of interest" description="Disordered" evidence="5">
    <location>
        <begin position="435"/>
        <end position="463"/>
    </location>
</feature>
<evidence type="ECO:0000313" key="6">
    <source>
        <dbReference type="EMBL" id="KAK7505843.1"/>
    </source>
</evidence>
<organism evidence="6 7">
    <name type="scientific">Batillaria attramentaria</name>
    <dbReference type="NCBI Taxonomy" id="370345"/>
    <lineage>
        <taxon>Eukaryota</taxon>
        <taxon>Metazoa</taxon>
        <taxon>Spiralia</taxon>
        <taxon>Lophotrochozoa</taxon>
        <taxon>Mollusca</taxon>
        <taxon>Gastropoda</taxon>
        <taxon>Caenogastropoda</taxon>
        <taxon>Sorbeoconcha</taxon>
        <taxon>Cerithioidea</taxon>
        <taxon>Batillariidae</taxon>
        <taxon>Batillaria</taxon>
    </lineage>
</organism>
<proteinExistence type="predicted"/>
<evidence type="ECO:0000256" key="1">
    <source>
        <dbReference type="ARBA" id="ARBA00004496"/>
    </source>
</evidence>
<feature type="region of interest" description="Disordered" evidence="5">
    <location>
        <begin position="33"/>
        <end position="77"/>
    </location>
</feature>
<accession>A0ABD0M3A4</accession>
<gene>
    <name evidence="6" type="ORF">BaRGS_00003114</name>
</gene>
<dbReference type="InterPro" id="IPR011990">
    <property type="entry name" value="TPR-like_helical_dom_sf"/>
</dbReference>
<reference evidence="6 7" key="1">
    <citation type="journal article" date="2023" name="Sci. Data">
        <title>Genome assembly of the Korean intertidal mud-creeper Batillaria attramentaria.</title>
        <authorList>
            <person name="Patra A.K."/>
            <person name="Ho P.T."/>
            <person name="Jun S."/>
            <person name="Lee S.J."/>
            <person name="Kim Y."/>
            <person name="Won Y.J."/>
        </authorList>
    </citation>
    <scope>NUCLEOTIDE SEQUENCE [LARGE SCALE GENOMIC DNA]</scope>
    <source>
        <strain evidence="6">Wonlab-2016</strain>
    </source>
</reference>
<dbReference type="GO" id="GO:0005737">
    <property type="term" value="C:cytoplasm"/>
    <property type="evidence" value="ECO:0007669"/>
    <property type="project" value="UniProtKB-SubCell"/>
</dbReference>
<dbReference type="Gene3D" id="1.25.40.10">
    <property type="entry name" value="Tetratricopeptide repeat domain"/>
    <property type="match status" value="1"/>
</dbReference>
<evidence type="ECO:0000256" key="4">
    <source>
        <dbReference type="ARBA" id="ARBA00022803"/>
    </source>
</evidence>
<keyword evidence="2" id="KW-0963">Cytoplasm</keyword>
<protein>
    <submittedName>
        <fullName evidence="6">Uncharacterized protein</fullName>
    </submittedName>
</protein>
<dbReference type="InterPro" id="IPR051982">
    <property type="entry name" value="CiliaryAsmbly_MitoImport"/>
</dbReference>
<keyword evidence="4" id="KW-0802">TPR repeat</keyword>
<comment type="caution">
    <text evidence="6">The sequence shown here is derived from an EMBL/GenBank/DDBJ whole genome shotgun (WGS) entry which is preliminary data.</text>
</comment>
<comment type="subcellular location">
    <subcellularLocation>
        <location evidence="1">Cytoplasm</location>
    </subcellularLocation>
</comment>
<sequence>VSAKSFEFGVCSTQRICTQEYLGEDKAIEQLQPEAAAQIHAKDQLEESSQDHSPGPPQEDTQQSATKMKNNHHQLEGPLTQDCQPIPSGGHLPSSVIQVYVKGETTSVLSLCLPATATEVQERTADLLRVPAELLHITHEGHSLTDKAASRLRPGSNLHCTIKGKGGMEQPEMNNSPGTGGAEEARKQKAFILKEKGNEEYKAAKYEEAVCFYSLSISVIPDAVTINNRAQASLTRKAKALVGKIDYRQALQNLSMVLLADPSNQDALRLIADVKEEVEKEEKKGQTDIEEKLESSADQKHQDEAASGEADTRAGLATALEEPAITMTDDFGSGIASATVPRDKAGEFNRCRFVLENKFMPTREVDNSGAVSIEDDTETSDSSAAGLPLCVSSEDASDITLDGQDAAASDRVNSSKNALASDVIFGATGDTTNCKAESSDTVLDSQKPVEPRPFKYPKWKYEK</sequence>
<feature type="region of interest" description="Disordered" evidence="5">
    <location>
        <begin position="281"/>
        <end position="312"/>
    </location>
</feature>
<dbReference type="PANTHER" id="PTHR45984:SF2">
    <property type="entry name" value="MITOCHONDRIAL IMPORT RECEPTOR SUBUNIT TOM34"/>
    <property type="match status" value="1"/>
</dbReference>
<dbReference type="AlphaFoldDB" id="A0ABD0M3A4"/>